<sequence>MIGEIPCHDVIREGRRRKTFRWTVGTTAALTTATGMLILVHALPGGAKENMIVQPHTSMDRSVLIPQATILAKGHEQGESWTVTALVWGAPRTQQESRRQLKAIEHAGITVPLRAAKDLIGKSWLFVTVRAGDSLTTPVSGPIDTTDFLSGNGHKTYSQPLPSDRPDQGDDSPQRLVIGKVAPQTQQVIVSWDNGMSTSVLRAPENAGAAPDDRPSLHPVKGDTSGRWFATLGPEGSEHTTTEAVP</sequence>
<keyword evidence="4" id="KW-1185">Reference proteome</keyword>
<keyword evidence="2" id="KW-0812">Transmembrane</keyword>
<feature type="compositionally biased region" description="Polar residues" evidence="1">
    <location>
        <begin position="147"/>
        <end position="161"/>
    </location>
</feature>
<dbReference type="Proteomes" id="UP001291653">
    <property type="component" value="Unassembled WGS sequence"/>
</dbReference>
<evidence type="ECO:0000313" key="4">
    <source>
        <dbReference type="Proteomes" id="UP001291653"/>
    </source>
</evidence>
<evidence type="ECO:0000256" key="1">
    <source>
        <dbReference type="SAM" id="MobiDB-lite"/>
    </source>
</evidence>
<protein>
    <submittedName>
        <fullName evidence="3">Uncharacterized protein</fullName>
    </submittedName>
</protein>
<keyword evidence="2" id="KW-0472">Membrane</keyword>
<evidence type="ECO:0000313" key="3">
    <source>
        <dbReference type="EMBL" id="GLF99910.1"/>
    </source>
</evidence>
<organism evidence="3 4">
    <name type="scientific">Streptomyces yaizuensis</name>
    <dbReference type="NCBI Taxonomy" id="2989713"/>
    <lineage>
        <taxon>Bacteria</taxon>
        <taxon>Bacillati</taxon>
        <taxon>Actinomycetota</taxon>
        <taxon>Actinomycetes</taxon>
        <taxon>Kitasatosporales</taxon>
        <taxon>Streptomycetaceae</taxon>
        <taxon>Streptomyces</taxon>
    </lineage>
</organism>
<reference evidence="3 4" key="1">
    <citation type="submission" date="2022-10" db="EMBL/GenBank/DDBJ databases">
        <title>Draft genome sequence of Streptomyces sp. YSPA8.</title>
        <authorList>
            <person name="Moriuchi R."/>
            <person name="Dohra H."/>
            <person name="Yamamura H."/>
            <person name="Kodani S."/>
        </authorList>
    </citation>
    <scope>NUCLEOTIDE SEQUENCE [LARGE SCALE GENOMIC DNA]</scope>
    <source>
        <strain evidence="3 4">YSPA8</strain>
    </source>
</reference>
<accession>A0ABQ5PBD4</accession>
<dbReference type="RefSeq" id="WP_323451836.1">
    <property type="nucleotide sequence ID" value="NZ_BSBI01000026.1"/>
</dbReference>
<evidence type="ECO:0000256" key="2">
    <source>
        <dbReference type="SAM" id="Phobius"/>
    </source>
</evidence>
<keyword evidence="2" id="KW-1133">Transmembrane helix</keyword>
<dbReference type="EMBL" id="BSBI01000026">
    <property type="protein sequence ID" value="GLF99910.1"/>
    <property type="molecule type" value="Genomic_DNA"/>
</dbReference>
<gene>
    <name evidence="3" type="ORF">SYYSPA8_36455</name>
</gene>
<feature type="compositionally biased region" description="Basic and acidic residues" evidence="1">
    <location>
        <begin position="236"/>
        <end position="246"/>
    </location>
</feature>
<feature type="region of interest" description="Disordered" evidence="1">
    <location>
        <begin position="205"/>
        <end position="246"/>
    </location>
</feature>
<comment type="caution">
    <text evidence="3">The sequence shown here is derived from an EMBL/GenBank/DDBJ whole genome shotgun (WGS) entry which is preliminary data.</text>
</comment>
<proteinExistence type="predicted"/>
<feature type="region of interest" description="Disordered" evidence="1">
    <location>
        <begin position="140"/>
        <end position="174"/>
    </location>
</feature>
<feature type="transmembrane region" description="Helical" evidence="2">
    <location>
        <begin position="22"/>
        <end position="43"/>
    </location>
</feature>
<name>A0ABQ5PBD4_9ACTN</name>